<evidence type="ECO:0000256" key="7">
    <source>
        <dbReference type="PROSITE-ProRule" id="PRU00169"/>
    </source>
</evidence>
<dbReference type="Gene3D" id="1.10.287.130">
    <property type="match status" value="1"/>
</dbReference>
<dbReference type="SUPFAM" id="SSF63829">
    <property type="entry name" value="Calcium-dependent phosphotriesterase"/>
    <property type="match status" value="3"/>
</dbReference>
<feature type="chain" id="PRO_5045760393" description="histidine kinase" evidence="10">
    <location>
        <begin position="22"/>
        <end position="1345"/>
    </location>
</feature>
<dbReference type="SUPFAM" id="SSF52172">
    <property type="entry name" value="CheY-like"/>
    <property type="match status" value="1"/>
</dbReference>
<evidence type="ECO:0000259" key="11">
    <source>
        <dbReference type="PROSITE" id="PS01124"/>
    </source>
</evidence>
<sequence>MGTLLLVIGMLLGSFIPTPSADSSEYLVRNYTVADGLPVNSVNGIVQDNNGYLYFSTMDGLVRYDGYDFVSFNSSNSPGINNNRLVDMLKTKSGTIWMVGENGSLISYRQDQFKTYQPAPNSIGRELFLEESPDGEVWLGSNSGIALYNPSKDQFDYRQSSLISVEAFSIEPVTGKAMWLVNQQGLIYSADGKTQLVLAAADFPIPVESVTQLTIDKNDRLWILGNDGLFCLNPSVDQPKVIFHKEREKLEGLSIDAKENDEIFLSALSGFYNIDIEQQKLNKLPISVNTLPRNPPHIFQRESKESIFIGDDEVVIDGQAVFRTTEIQAGFLDREGSLWVVSRTEGVFQIRKSFIKNISSTLKHPVSNVYPIIQTADSTIWAASMRGGIFQFKDSTVTSLPPPEGMPSLGFTKALSKDTDGTVYAALGGRGLWKYFDEEWEEIGLSDRDIPYPKSIINAMYRDQSGRFLLGMIGFTRIREHNQDTFKVLRDAAGNKLKGARVIREDHKGTLYLGTNGDGLVLLPRNGTFNSIGQRDGLGSNYVRDIYPQSRDTVWVATEDKGLSRIIFSDSYEIQSMARVTSNDGLISNSLHRIIKGPFDYLWISSNGGIMRIAQDALNRFADGRSNSLPLISFNERDGMLNREANGGVQSAGILTAENKLWFPNQTGITVIDPDAASLKADLEAPEPIIERINVQDTVFVASTISEQLIPKGERNISFKFTAPNFANPDRLQFKYRLSGINQHWQTSNQGMEASYTNLDPGTYRFEVAAERINGNRSISSVSVTIPPFFYETKWFFLLIAIAAGALMYGGYRYRVGALKRRKNILQKQVNRQTQELKKAAEQKSRFFTGITHELKTPLSLILGPLDNLIEANGRLPASKNQYYLEMMQRNGNRLKNLINQILDVSKVNAEALKLKMQPADLEAFTMQIVGQFQSMLDEQKMSLEINESNLTEPVYIDAEAWERIIINLMSNAIKYSPEENKIVLSFHEKEQSVQIHLRDFGQGIAQHEQKQVFDYLYQAGDNAQAGGTGIGLFLVQELTERMGGSVELNSELGEGTEFIITLRKGTTHLQETTNIIHEPITIHKPNSDSQSSPASAINEEQPDIEDTKHILITEDNLDFRNYLQSVIAKKYRASVAQNGREALQLMDDLTPDLVISDIMMPKMNGFEFVEKVRSSTKFKQLPVIFLSAKNTDPDIEKGLSTGADIYLTKPIRSQTLLSQIAAVFRRENILAQDAQAAPAANESELEKEVREIIFRQLGNPNLNIGMIADALYQSRSKLYREWKKVSDFTLNEFIIKVRMDEARALIIEEQFSVQEAARAVGYTDANYFSTSFKNTFGKSPSEVS</sequence>
<dbReference type="InterPro" id="IPR018062">
    <property type="entry name" value="HTH_AraC-typ_CS"/>
</dbReference>
<feature type="signal peptide" evidence="10">
    <location>
        <begin position="1"/>
        <end position="21"/>
    </location>
</feature>
<dbReference type="SUPFAM" id="SSF47384">
    <property type="entry name" value="Homodimeric domain of signal transducing histidine kinase"/>
    <property type="match status" value="1"/>
</dbReference>
<evidence type="ECO:0000256" key="8">
    <source>
        <dbReference type="SAM" id="Coils"/>
    </source>
</evidence>
<comment type="catalytic activity">
    <reaction evidence="1">
        <text>ATP + protein L-histidine = ADP + protein N-phospho-L-histidine.</text>
        <dbReference type="EC" id="2.7.13.3"/>
    </reaction>
</comment>
<dbReference type="CDD" id="cd00082">
    <property type="entry name" value="HisKA"/>
    <property type="match status" value="1"/>
</dbReference>
<dbReference type="Pfam" id="PF00072">
    <property type="entry name" value="Response_reg"/>
    <property type="match status" value="1"/>
</dbReference>
<evidence type="ECO:0000256" key="10">
    <source>
        <dbReference type="SAM" id="SignalP"/>
    </source>
</evidence>
<keyword evidence="3 7" id="KW-0597">Phosphoprotein</keyword>
<gene>
    <name evidence="14" type="ORF">J6I44_09780</name>
</gene>
<dbReference type="Pfam" id="PF02518">
    <property type="entry name" value="HATPase_c"/>
    <property type="match status" value="1"/>
</dbReference>
<dbReference type="InterPro" id="IPR001789">
    <property type="entry name" value="Sig_transdc_resp-reg_receiver"/>
</dbReference>
<dbReference type="SUPFAM" id="SSF55874">
    <property type="entry name" value="ATPase domain of HSP90 chaperone/DNA topoisomerase II/histidine kinase"/>
    <property type="match status" value="1"/>
</dbReference>
<dbReference type="PANTHER" id="PTHR43547">
    <property type="entry name" value="TWO-COMPONENT HISTIDINE KINASE"/>
    <property type="match status" value="1"/>
</dbReference>
<name>A0ABT3PMH4_9BACT</name>
<dbReference type="RefSeq" id="WP_265765900.1">
    <property type="nucleotide sequence ID" value="NZ_JAGGJA010000005.1"/>
</dbReference>
<feature type="coiled-coil region" evidence="8">
    <location>
        <begin position="816"/>
        <end position="843"/>
    </location>
</feature>
<dbReference type="Gene3D" id="3.40.50.2300">
    <property type="match status" value="1"/>
</dbReference>
<comment type="caution">
    <text evidence="14">The sequence shown here is derived from an EMBL/GenBank/DDBJ whole genome shotgun (WGS) entry which is preliminary data.</text>
</comment>
<evidence type="ECO:0000256" key="9">
    <source>
        <dbReference type="SAM" id="MobiDB-lite"/>
    </source>
</evidence>
<evidence type="ECO:0000259" key="13">
    <source>
        <dbReference type="PROSITE" id="PS50110"/>
    </source>
</evidence>
<evidence type="ECO:0000313" key="14">
    <source>
        <dbReference type="EMBL" id="MCW9707145.1"/>
    </source>
</evidence>
<dbReference type="PRINTS" id="PR00344">
    <property type="entry name" value="BCTRLSENSOR"/>
</dbReference>
<dbReference type="InterPro" id="IPR009057">
    <property type="entry name" value="Homeodomain-like_sf"/>
</dbReference>
<dbReference type="InterPro" id="IPR004358">
    <property type="entry name" value="Sig_transdc_His_kin-like_C"/>
</dbReference>
<dbReference type="PANTHER" id="PTHR43547:SF2">
    <property type="entry name" value="HYBRID SIGNAL TRANSDUCTION HISTIDINE KINASE C"/>
    <property type="match status" value="1"/>
</dbReference>
<feature type="modified residue" description="4-aspartylphosphate" evidence="7">
    <location>
        <position position="1158"/>
    </location>
</feature>
<keyword evidence="10" id="KW-0732">Signal</keyword>
<keyword evidence="4" id="KW-0805">Transcription regulation</keyword>
<dbReference type="InterPro" id="IPR013783">
    <property type="entry name" value="Ig-like_fold"/>
</dbReference>
<dbReference type="InterPro" id="IPR011006">
    <property type="entry name" value="CheY-like_superfamily"/>
</dbReference>
<dbReference type="Pfam" id="PF07494">
    <property type="entry name" value="Reg_prop"/>
    <property type="match status" value="1"/>
</dbReference>
<reference evidence="14 15" key="1">
    <citation type="submission" date="2021-03" db="EMBL/GenBank/DDBJ databases">
        <title>Aliifodinibius sp. nov., a new bacterium isolated from saline soil.</title>
        <authorList>
            <person name="Galisteo C."/>
            <person name="De La Haba R."/>
            <person name="Sanchez-Porro C."/>
            <person name="Ventosa A."/>
        </authorList>
    </citation>
    <scope>NUCLEOTIDE SEQUENCE [LARGE SCALE GENOMIC DNA]</scope>
    <source>
        <strain evidence="14 15">1BSP15-2V2</strain>
    </source>
</reference>
<dbReference type="SMART" id="SM00448">
    <property type="entry name" value="REC"/>
    <property type="match status" value="1"/>
</dbReference>
<feature type="domain" description="Response regulatory" evidence="13">
    <location>
        <begin position="1110"/>
        <end position="1225"/>
    </location>
</feature>
<evidence type="ECO:0000256" key="3">
    <source>
        <dbReference type="ARBA" id="ARBA00022553"/>
    </source>
</evidence>
<dbReference type="EC" id="2.7.13.3" evidence="2"/>
<dbReference type="PROSITE" id="PS01124">
    <property type="entry name" value="HTH_ARAC_FAMILY_2"/>
    <property type="match status" value="1"/>
</dbReference>
<evidence type="ECO:0000259" key="12">
    <source>
        <dbReference type="PROSITE" id="PS50109"/>
    </source>
</evidence>
<dbReference type="InterPro" id="IPR036890">
    <property type="entry name" value="HATPase_C_sf"/>
</dbReference>
<dbReference type="InterPro" id="IPR003594">
    <property type="entry name" value="HATPase_dom"/>
</dbReference>
<feature type="region of interest" description="Disordered" evidence="9">
    <location>
        <begin position="1083"/>
        <end position="1103"/>
    </location>
</feature>
<dbReference type="PROSITE" id="PS50110">
    <property type="entry name" value="RESPONSE_REGULATORY"/>
    <property type="match status" value="1"/>
</dbReference>
<dbReference type="SMART" id="SM00387">
    <property type="entry name" value="HATPase_c"/>
    <property type="match status" value="1"/>
</dbReference>
<keyword evidence="15" id="KW-1185">Reference proteome</keyword>
<feature type="domain" description="Histidine kinase" evidence="12">
    <location>
        <begin position="850"/>
        <end position="1067"/>
    </location>
</feature>
<dbReference type="Pfam" id="PF00512">
    <property type="entry name" value="HisKA"/>
    <property type="match status" value="1"/>
</dbReference>
<dbReference type="InterPro" id="IPR003661">
    <property type="entry name" value="HisK_dim/P_dom"/>
</dbReference>
<organism evidence="14 15">
    <name type="scientific">Fodinibius salsisoli</name>
    <dbReference type="NCBI Taxonomy" id="2820877"/>
    <lineage>
        <taxon>Bacteria</taxon>
        <taxon>Pseudomonadati</taxon>
        <taxon>Balneolota</taxon>
        <taxon>Balneolia</taxon>
        <taxon>Balneolales</taxon>
        <taxon>Balneolaceae</taxon>
        <taxon>Fodinibius</taxon>
    </lineage>
</organism>
<feature type="domain" description="HTH araC/xylS-type" evidence="11">
    <location>
        <begin position="1248"/>
        <end position="1345"/>
    </location>
</feature>
<proteinExistence type="predicted"/>
<protein>
    <recommendedName>
        <fullName evidence="2">histidine kinase</fullName>
        <ecNumber evidence="2">2.7.13.3</ecNumber>
    </recommendedName>
</protein>
<keyword evidence="8" id="KW-0175">Coiled coil</keyword>
<keyword evidence="5" id="KW-0238">DNA-binding</keyword>
<dbReference type="InterPro" id="IPR005467">
    <property type="entry name" value="His_kinase_dom"/>
</dbReference>
<evidence type="ECO:0000256" key="6">
    <source>
        <dbReference type="ARBA" id="ARBA00023163"/>
    </source>
</evidence>
<dbReference type="Gene3D" id="2.130.10.10">
    <property type="entry name" value="YVTN repeat-like/Quinoprotein amine dehydrogenase"/>
    <property type="match status" value="3"/>
</dbReference>
<dbReference type="InterPro" id="IPR018060">
    <property type="entry name" value="HTH_AraC"/>
</dbReference>
<evidence type="ECO:0000313" key="15">
    <source>
        <dbReference type="Proteomes" id="UP001207918"/>
    </source>
</evidence>
<evidence type="ECO:0000256" key="5">
    <source>
        <dbReference type="ARBA" id="ARBA00023125"/>
    </source>
</evidence>
<evidence type="ECO:0000256" key="2">
    <source>
        <dbReference type="ARBA" id="ARBA00012438"/>
    </source>
</evidence>
<evidence type="ECO:0000256" key="4">
    <source>
        <dbReference type="ARBA" id="ARBA00023015"/>
    </source>
</evidence>
<dbReference type="Gene3D" id="3.30.565.10">
    <property type="entry name" value="Histidine kinase-like ATPase, C-terminal domain"/>
    <property type="match status" value="1"/>
</dbReference>
<dbReference type="SMART" id="SM00342">
    <property type="entry name" value="HTH_ARAC"/>
    <property type="match status" value="1"/>
</dbReference>
<dbReference type="CDD" id="cd17574">
    <property type="entry name" value="REC_OmpR"/>
    <property type="match status" value="1"/>
</dbReference>
<dbReference type="SUPFAM" id="SSF46689">
    <property type="entry name" value="Homeodomain-like"/>
    <property type="match status" value="1"/>
</dbReference>
<keyword evidence="6" id="KW-0804">Transcription</keyword>
<evidence type="ECO:0000256" key="1">
    <source>
        <dbReference type="ARBA" id="ARBA00000085"/>
    </source>
</evidence>
<dbReference type="EMBL" id="JAGGJA010000005">
    <property type="protein sequence ID" value="MCW9707145.1"/>
    <property type="molecule type" value="Genomic_DNA"/>
</dbReference>
<dbReference type="Proteomes" id="UP001207918">
    <property type="component" value="Unassembled WGS sequence"/>
</dbReference>
<dbReference type="Gene3D" id="1.10.10.60">
    <property type="entry name" value="Homeodomain-like"/>
    <property type="match status" value="1"/>
</dbReference>
<dbReference type="SMART" id="SM00388">
    <property type="entry name" value="HisKA"/>
    <property type="match status" value="1"/>
</dbReference>
<dbReference type="Gene3D" id="2.60.40.10">
    <property type="entry name" value="Immunoglobulins"/>
    <property type="match status" value="1"/>
</dbReference>
<dbReference type="PROSITE" id="PS50109">
    <property type="entry name" value="HIS_KIN"/>
    <property type="match status" value="1"/>
</dbReference>
<dbReference type="Pfam" id="PF07495">
    <property type="entry name" value="Y_Y_Y"/>
    <property type="match status" value="1"/>
</dbReference>
<accession>A0ABT3PMH4</accession>
<dbReference type="InterPro" id="IPR015943">
    <property type="entry name" value="WD40/YVTN_repeat-like_dom_sf"/>
</dbReference>
<dbReference type="InterPro" id="IPR036097">
    <property type="entry name" value="HisK_dim/P_sf"/>
</dbReference>
<dbReference type="InterPro" id="IPR011123">
    <property type="entry name" value="Y_Y_Y"/>
</dbReference>
<dbReference type="InterPro" id="IPR011110">
    <property type="entry name" value="Reg_prop"/>
</dbReference>
<dbReference type="Pfam" id="PF12833">
    <property type="entry name" value="HTH_18"/>
    <property type="match status" value="1"/>
</dbReference>
<dbReference type="PROSITE" id="PS00041">
    <property type="entry name" value="HTH_ARAC_FAMILY_1"/>
    <property type="match status" value="1"/>
</dbReference>